<protein>
    <submittedName>
        <fullName evidence="2">PepSY-associated TM helix domain-containing protein</fullName>
    </submittedName>
</protein>
<accession>A0ABU8SF28</accession>
<evidence type="ECO:0000256" key="1">
    <source>
        <dbReference type="SAM" id="Phobius"/>
    </source>
</evidence>
<sequence length="346" mass="37623">MKLLDLLHRWGGGLLGLILAVLGLSGAILVHKEEWIGLPHAADARVTDPAQLGQLADRLLAGASGGESIVFASDRFGLVQLRDGAGGLYATQTGEAVARWSRQWERPELWLFDLHHHLFTGEAGETVIGVAGLAAMIFVVTGAILWWRTRRTFRFRLWPARMTGPAIRMQHRDLGIIAAPVLFLIALTGTMMIFRPVAGAVLAPLSSSSAIEADLKAPRFSAGPLAPDLDWQAIVVAAHRAYPDAQLRIVAVPKKSGDPVTIRMKRAAEWLPNGRTMLWFDPASGALLSSRDALKMQSGTQAFNMAYPIHAGKVGGIAYRLLLTVTGLALALLGAFSTWSFWFRRR</sequence>
<name>A0ABU8SF28_9SPHN</name>
<dbReference type="InterPro" id="IPR005625">
    <property type="entry name" value="PepSY-ass_TM"/>
</dbReference>
<reference evidence="2 3" key="1">
    <citation type="submission" date="2024-03" db="EMBL/GenBank/DDBJ databases">
        <authorList>
            <person name="Jo J.-H."/>
        </authorList>
    </citation>
    <scope>NUCLEOTIDE SEQUENCE [LARGE SCALE GENOMIC DNA]</scope>
    <source>
        <strain evidence="2 3">AS3R-12</strain>
    </source>
</reference>
<organism evidence="2 3">
    <name type="scientific">Novosphingobium aquae</name>
    <dbReference type="NCBI Taxonomy" id="3133435"/>
    <lineage>
        <taxon>Bacteria</taxon>
        <taxon>Pseudomonadati</taxon>
        <taxon>Pseudomonadota</taxon>
        <taxon>Alphaproteobacteria</taxon>
        <taxon>Sphingomonadales</taxon>
        <taxon>Sphingomonadaceae</taxon>
        <taxon>Novosphingobium</taxon>
    </lineage>
</organism>
<dbReference type="RefSeq" id="WP_339970120.1">
    <property type="nucleotide sequence ID" value="NZ_JBBHJY010000018.1"/>
</dbReference>
<dbReference type="PANTHER" id="PTHR34219">
    <property type="entry name" value="IRON-REGULATED INNER MEMBRANE PROTEIN-RELATED"/>
    <property type="match status" value="1"/>
</dbReference>
<dbReference type="Pfam" id="PF03929">
    <property type="entry name" value="PepSY_TM"/>
    <property type="match status" value="1"/>
</dbReference>
<dbReference type="Proteomes" id="UP001379235">
    <property type="component" value="Unassembled WGS sequence"/>
</dbReference>
<proteinExistence type="predicted"/>
<feature type="transmembrane region" description="Helical" evidence="1">
    <location>
        <begin position="127"/>
        <end position="147"/>
    </location>
</feature>
<dbReference type="PANTHER" id="PTHR34219:SF3">
    <property type="entry name" value="BLL7967 PROTEIN"/>
    <property type="match status" value="1"/>
</dbReference>
<keyword evidence="1" id="KW-1133">Transmembrane helix</keyword>
<keyword evidence="3" id="KW-1185">Reference proteome</keyword>
<feature type="transmembrane region" description="Helical" evidence="1">
    <location>
        <begin position="317"/>
        <end position="343"/>
    </location>
</feature>
<evidence type="ECO:0000313" key="2">
    <source>
        <dbReference type="EMBL" id="MEJ6012186.1"/>
    </source>
</evidence>
<evidence type="ECO:0000313" key="3">
    <source>
        <dbReference type="Proteomes" id="UP001379235"/>
    </source>
</evidence>
<feature type="transmembrane region" description="Helical" evidence="1">
    <location>
        <begin position="174"/>
        <end position="194"/>
    </location>
</feature>
<gene>
    <name evidence="2" type="ORF">WG900_19995</name>
</gene>
<feature type="transmembrane region" description="Helical" evidence="1">
    <location>
        <begin position="12"/>
        <end position="30"/>
    </location>
</feature>
<keyword evidence="1" id="KW-0812">Transmembrane</keyword>
<keyword evidence="1" id="KW-0472">Membrane</keyword>
<comment type="caution">
    <text evidence="2">The sequence shown here is derived from an EMBL/GenBank/DDBJ whole genome shotgun (WGS) entry which is preliminary data.</text>
</comment>
<dbReference type="EMBL" id="JBBHJY010000018">
    <property type="protein sequence ID" value="MEJ6012186.1"/>
    <property type="molecule type" value="Genomic_DNA"/>
</dbReference>